<proteinExistence type="predicted"/>
<reference evidence="1 2" key="1">
    <citation type="journal article" date="2021" name="BMC Genomics">
        <title>Datura genome reveals duplications of psychoactive alkaloid biosynthetic genes and high mutation rate following tissue culture.</title>
        <authorList>
            <person name="Rajewski A."/>
            <person name="Carter-House D."/>
            <person name="Stajich J."/>
            <person name="Litt A."/>
        </authorList>
    </citation>
    <scope>NUCLEOTIDE SEQUENCE [LARGE SCALE GENOMIC DNA]</scope>
    <source>
        <strain evidence="1">AR-01</strain>
    </source>
</reference>
<protein>
    <submittedName>
        <fullName evidence="1">Uncharacterized protein</fullName>
    </submittedName>
</protein>
<accession>A0ABS8S3N5</accession>
<name>A0ABS8S3N5_DATST</name>
<dbReference type="EMBL" id="JACEIK010000209">
    <property type="protein sequence ID" value="MCD7452454.1"/>
    <property type="molecule type" value="Genomic_DNA"/>
</dbReference>
<organism evidence="1 2">
    <name type="scientific">Datura stramonium</name>
    <name type="common">Jimsonweed</name>
    <name type="synonym">Common thornapple</name>
    <dbReference type="NCBI Taxonomy" id="4076"/>
    <lineage>
        <taxon>Eukaryota</taxon>
        <taxon>Viridiplantae</taxon>
        <taxon>Streptophyta</taxon>
        <taxon>Embryophyta</taxon>
        <taxon>Tracheophyta</taxon>
        <taxon>Spermatophyta</taxon>
        <taxon>Magnoliopsida</taxon>
        <taxon>eudicotyledons</taxon>
        <taxon>Gunneridae</taxon>
        <taxon>Pentapetalae</taxon>
        <taxon>asterids</taxon>
        <taxon>lamiids</taxon>
        <taxon>Solanales</taxon>
        <taxon>Solanaceae</taxon>
        <taxon>Solanoideae</taxon>
        <taxon>Datureae</taxon>
        <taxon>Datura</taxon>
    </lineage>
</organism>
<evidence type="ECO:0000313" key="1">
    <source>
        <dbReference type="EMBL" id="MCD7452454.1"/>
    </source>
</evidence>
<comment type="caution">
    <text evidence="1">The sequence shown here is derived from an EMBL/GenBank/DDBJ whole genome shotgun (WGS) entry which is preliminary data.</text>
</comment>
<feature type="non-terminal residue" evidence="1">
    <location>
        <position position="110"/>
    </location>
</feature>
<keyword evidence="2" id="KW-1185">Reference proteome</keyword>
<sequence length="110" mass="11665">ALPFGRLTFLACRALHRAEGRAPRACCSAGRPCLTPGIVLNCCCFARLVAWTGRRLVPLVAQHWETAPHAWHCAKLLLLRTTGSVDRQAPCASGHAGVPGCYAAGRSGMA</sequence>
<dbReference type="Proteomes" id="UP000823775">
    <property type="component" value="Unassembled WGS sequence"/>
</dbReference>
<evidence type="ECO:0000313" key="2">
    <source>
        <dbReference type="Proteomes" id="UP000823775"/>
    </source>
</evidence>
<feature type="non-terminal residue" evidence="1">
    <location>
        <position position="1"/>
    </location>
</feature>
<gene>
    <name evidence="1" type="ORF">HAX54_016750</name>
</gene>